<reference evidence="2 4" key="3">
    <citation type="journal article" date="2015" name="BMC Genomics">
        <title>Sex and parasites: genomic and transcriptomic analysis of Microbotryum lychnidis-dioicae, the biotrophic and plant-castrating anther smut fungus.</title>
        <authorList>
            <person name="Perlin M.H."/>
            <person name="Amselem J."/>
            <person name="Fontanillas E."/>
            <person name="Toh S.S."/>
            <person name="Chen Z."/>
            <person name="Goldberg J."/>
            <person name="Duplessis S."/>
            <person name="Henrissat B."/>
            <person name="Young S."/>
            <person name="Zeng Q."/>
            <person name="Aguileta G."/>
            <person name="Petit E."/>
            <person name="Badouin H."/>
            <person name="Andrews J."/>
            <person name="Razeeq D."/>
            <person name="Gabaldon T."/>
            <person name="Quesneville H."/>
            <person name="Giraud T."/>
            <person name="Hood M.E."/>
            <person name="Schultz D.J."/>
            <person name="Cuomo C.A."/>
        </authorList>
    </citation>
    <scope>NUCLEOTIDE SEQUENCE [LARGE SCALE GENOMIC DNA]</scope>
    <source>
        <strain evidence="4">p1A1 Lamole</strain>
        <strain evidence="2">P1A1 Lamole</strain>
    </source>
</reference>
<sequence>MSTLVLDVAAATTRPLTTSWWSTSWLSIASVATGASAGSTPSAVVETSSVALGATSAFIDAQWLQLWFLFASLVVLAYMTNPSQATFRTHLTSLSFHTHLRRLSSSSSQSSPTRSDAKSVAAAKVPSTSSPSTVPKATNGKMDPKTPHILSFSNRILLSVRTPSYHFKSYGLFSVVVMPLSPLPPKNTSNTSTSANVRSPSAVTTATATTPAHSSTCRRKKGPVTPEAGIGAPSTNFDILRADVWIGAFGRWVAWKWDAPTGITPAEVTEDDERRERVSRSVIKITTEDAPSKRSSKVPKPLTLSTNSAPTSSTSDDPANSTEPPTSPMTRVGRSPRPAKRPLRGMQRRTSPNSLARLRSQVESNAAAAAAAASAAQGSDKTSKISKDEVKKVAVGSTVTKDEEDLRVNKDGPAPQKDKSTTTPDQPNTTPTGRTSGSSEDRVVQELQLQVEELRASTDDAERRLQEELEVLRGRKRDEDLSRQELKQRTKVLEEQKRIAELHRTETERELNERKSVVRAAQDRVDKMRNDILEIDKKEVELAERREKKKRDRKERERKLKEDVEKRKEELKKVEEGVNELANQVAGLERRLDARREVLQVRRREIVARNMGLGRNGPAQTYTYAQSSGVMSRWRGGGAVGYPYGGMYVYSNNNSRPGSVRSGHYDHYHSNYQSAPSSPVQSSPITPFDDSALGCSRPPGMSSNLGPDGHRSPTTQGFLEHRLQHRRHDLTSGEGNLSSAFLPFDFDTLDAPASSRSRPASINSPHDDANKGRPALALPMQYLDSGLLAGGDSSSINGPLSPMTPHQTSLIPSTLFHMLDEDDEDEGQFVMPDSPSLTAANGDAWKGLDLDLANDLTIGRPNRARDASVTRTADSDLGVDLLRHDSKSSGVKSPFSDGPSSSVVGSRSAVSSPPLVPASTSATTTPAAPSSFAPWDTPAEGVHVNRPSSREQQDDLPRAGLSLNPDAKAFAFSPRATSATIPTSSSTNLLPTLVKGRSASNPPLPTGIVALHRSSSGNGPSSLTVVDPFSPSFNSVIAPPPKSRMDFGHRLSPSGHSSLGSRFAFDAWASSPLTASPEATTQPSTLKSNFNPFADDGDDLLGPLRK</sequence>
<proteinExistence type="predicted"/>
<keyword evidence="4" id="KW-1185">Reference proteome</keyword>
<feature type="compositionally biased region" description="Basic and acidic residues" evidence="1">
    <location>
        <begin position="948"/>
        <end position="957"/>
    </location>
</feature>
<name>U5HEH3_USTV1</name>
<feature type="region of interest" description="Disordered" evidence="1">
    <location>
        <begin position="187"/>
        <end position="233"/>
    </location>
</feature>
<dbReference type="HOGENOM" id="CLU_281603_0_0_1"/>
<feature type="compositionally biased region" description="Low complexity" evidence="1">
    <location>
        <begin position="421"/>
        <end position="432"/>
    </location>
</feature>
<dbReference type="OrthoDB" id="2548929at2759"/>
<feature type="region of interest" description="Disordered" evidence="1">
    <location>
        <begin position="105"/>
        <end position="145"/>
    </location>
</feature>
<dbReference type="Proteomes" id="UP000017200">
    <property type="component" value="Unassembled WGS sequence"/>
</dbReference>
<feature type="compositionally biased region" description="Low complexity" evidence="1">
    <location>
        <begin position="752"/>
        <end position="761"/>
    </location>
</feature>
<feature type="compositionally biased region" description="Basic and acidic residues" evidence="1">
    <location>
        <begin position="400"/>
        <end position="420"/>
    </location>
</feature>
<organism evidence="2">
    <name type="scientific">Microbotryum lychnidis-dioicae (strain p1A1 Lamole / MvSl-1064)</name>
    <name type="common">Anther smut fungus</name>
    <dbReference type="NCBI Taxonomy" id="683840"/>
    <lineage>
        <taxon>Eukaryota</taxon>
        <taxon>Fungi</taxon>
        <taxon>Dikarya</taxon>
        <taxon>Basidiomycota</taxon>
        <taxon>Pucciniomycotina</taxon>
        <taxon>Microbotryomycetes</taxon>
        <taxon>Microbotryales</taxon>
        <taxon>Microbotryaceae</taxon>
        <taxon>Microbotryum</taxon>
    </lineage>
</organism>
<dbReference type="InParanoid" id="U5HEH3"/>
<feature type="compositionally biased region" description="Polar residues" evidence="1">
    <location>
        <begin position="303"/>
        <end position="324"/>
    </location>
</feature>
<evidence type="ECO:0000313" key="3">
    <source>
        <dbReference type="EnsemblFungi" id="MVLG_05517T0"/>
    </source>
</evidence>
<dbReference type="STRING" id="683840.U5HEH3"/>
<feature type="compositionally biased region" description="Low complexity" evidence="1">
    <location>
        <begin position="105"/>
        <end position="138"/>
    </location>
</feature>
<dbReference type="EMBL" id="GL541718">
    <property type="protein sequence ID" value="KDE04015.1"/>
    <property type="molecule type" value="Genomic_DNA"/>
</dbReference>
<feature type="compositionally biased region" description="Polar residues" evidence="1">
    <location>
        <begin position="1074"/>
        <end position="1091"/>
    </location>
</feature>
<feature type="region of interest" description="Disordered" evidence="1">
    <location>
        <begin position="660"/>
        <end position="712"/>
    </location>
</feature>
<feature type="compositionally biased region" description="Low complexity" evidence="1">
    <location>
        <begin position="673"/>
        <end position="684"/>
    </location>
</feature>
<dbReference type="EMBL" id="AEIJ01000581">
    <property type="status" value="NOT_ANNOTATED_CDS"/>
    <property type="molecule type" value="Genomic_DNA"/>
</dbReference>
<feature type="region of interest" description="Disordered" evidence="1">
    <location>
        <begin position="267"/>
        <end position="443"/>
    </location>
</feature>
<dbReference type="AlphaFoldDB" id="U5HEH3"/>
<evidence type="ECO:0000256" key="1">
    <source>
        <dbReference type="SAM" id="MobiDB-lite"/>
    </source>
</evidence>
<protein>
    <submittedName>
        <fullName evidence="2 3">Uncharacterized protein</fullName>
    </submittedName>
</protein>
<feature type="region of interest" description="Disordered" evidence="1">
    <location>
        <begin position="544"/>
        <end position="566"/>
    </location>
</feature>
<reference evidence="3" key="4">
    <citation type="submission" date="2015-06" db="UniProtKB">
        <authorList>
            <consortium name="EnsemblFungi"/>
        </authorList>
    </citation>
    <scope>IDENTIFICATION</scope>
</reference>
<feature type="compositionally biased region" description="Low complexity" evidence="1">
    <location>
        <begin position="199"/>
        <end position="215"/>
    </location>
</feature>
<reference evidence="4" key="1">
    <citation type="submission" date="2010-11" db="EMBL/GenBank/DDBJ databases">
        <title>The genome sequence of Microbotryum violaceum strain p1A1 Lamole.</title>
        <authorList>
            <person name="Cuomo C."/>
            <person name="Perlin M."/>
            <person name="Young S.K."/>
            <person name="Zeng Q."/>
            <person name="Gargeya S."/>
            <person name="Alvarado L."/>
            <person name="Berlin A."/>
            <person name="Chapman S.B."/>
            <person name="Chen Z."/>
            <person name="Freedman E."/>
            <person name="Gellesch M."/>
            <person name="Goldberg J."/>
            <person name="Griggs A."/>
            <person name="Gujja S."/>
            <person name="Heilman E."/>
            <person name="Heiman D."/>
            <person name="Howarth C."/>
            <person name="Mehta T."/>
            <person name="Neiman D."/>
            <person name="Pearson M."/>
            <person name="Roberts A."/>
            <person name="Saif S."/>
            <person name="Shea T."/>
            <person name="Shenoy N."/>
            <person name="Sisk P."/>
            <person name="Stolte C."/>
            <person name="Sykes S."/>
            <person name="White J."/>
            <person name="Yandava C."/>
            <person name="Haas B."/>
            <person name="Nusbaum C."/>
            <person name="Birren B."/>
        </authorList>
    </citation>
    <scope>NUCLEOTIDE SEQUENCE [LARGE SCALE GENOMIC DNA]</scope>
    <source>
        <strain evidence="4">p1A1 Lamole</strain>
    </source>
</reference>
<gene>
    <name evidence="2" type="ORF">MVLG_05517</name>
</gene>
<dbReference type="OMA" id="PMQYLDS"/>
<feature type="compositionally biased region" description="Low complexity" evidence="1">
    <location>
        <begin position="891"/>
        <end position="934"/>
    </location>
</feature>
<feature type="region of interest" description="Disordered" evidence="1">
    <location>
        <begin position="884"/>
        <end position="962"/>
    </location>
</feature>
<dbReference type="EnsemblFungi" id="MVLG_05517T0">
    <property type="protein sequence ID" value="MVLG_05517T0"/>
    <property type="gene ID" value="MVLG_05517"/>
</dbReference>
<evidence type="ECO:0000313" key="4">
    <source>
        <dbReference type="Proteomes" id="UP000017200"/>
    </source>
</evidence>
<feature type="compositionally biased region" description="Low complexity" evidence="1">
    <location>
        <begin position="366"/>
        <end position="376"/>
    </location>
</feature>
<feature type="region of interest" description="Disordered" evidence="1">
    <location>
        <begin position="1074"/>
        <end position="1106"/>
    </location>
</feature>
<feature type="compositionally biased region" description="Basic and acidic residues" evidence="1">
    <location>
        <begin position="554"/>
        <end position="566"/>
    </location>
</feature>
<feature type="compositionally biased region" description="Polar residues" evidence="1">
    <location>
        <begin position="187"/>
        <end position="198"/>
    </location>
</feature>
<feature type="compositionally biased region" description="Basic residues" evidence="1">
    <location>
        <begin position="337"/>
        <end position="347"/>
    </location>
</feature>
<feature type="compositionally biased region" description="Basic and acidic residues" evidence="1">
    <location>
        <begin position="381"/>
        <end position="392"/>
    </location>
</feature>
<evidence type="ECO:0000313" key="2">
    <source>
        <dbReference type="EMBL" id="KDE04015.1"/>
    </source>
</evidence>
<reference evidence="2" key="2">
    <citation type="submission" date="2010-11" db="EMBL/GenBank/DDBJ databases">
        <authorList>
            <consortium name="The Broad Institute Genome Sequencing Platform"/>
            <person name="Earl A."/>
            <person name="Ward D."/>
            <person name="Feldgarden M."/>
            <person name="Gevers D."/>
            <person name="Butler R."/>
            <person name="Young S.K."/>
            <person name="Zeng Q."/>
            <person name="Gargeya S."/>
            <person name="Fitzgerald M."/>
            <person name="Haas B."/>
            <person name="Abouelleil A."/>
            <person name="Alvarado L."/>
            <person name="Arachchi H.M."/>
            <person name="Berlin A."/>
            <person name="Brown A."/>
            <person name="Chapman S.B."/>
            <person name="Chen Z."/>
            <person name="Dunbar C."/>
            <person name="Freedman E."/>
            <person name="Gearin G."/>
            <person name="Gellesch M."/>
            <person name="Goldberg J."/>
            <person name="Griggs A."/>
            <person name="Gujja S."/>
            <person name="Heilman E."/>
            <person name="Heiman D."/>
            <person name="Howarth C."/>
            <person name="Larson L."/>
            <person name="Lui A."/>
            <person name="MacDonald P.J.P."/>
            <person name="Mehta T."/>
            <person name="Montmayeur A."/>
            <person name="Murphy C."/>
            <person name="Neiman D."/>
            <person name="Pearson M."/>
            <person name="Priest M."/>
            <person name="Roberts A."/>
            <person name="Saif S."/>
            <person name="Shea T."/>
            <person name="Shenoy N."/>
            <person name="Sisk P."/>
            <person name="Stolte C."/>
            <person name="Sykes S."/>
            <person name="White J."/>
            <person name="Yandava C."/>
            <person name="Wortman J."/>
            <person name="Nusbaum C."/>
            <person name="Birren B."/>
        </authorList>
    </citation>
    <scope>NUCLEOTIDE SEQUENCE</scope>
    <source>
        <strain evidence="2">P1A1 Lamole</strain>
    </source>
</reference>
<accession>U5HEH3</accession>
<feature type="region of interest" description="Disordered" evidence="1">
    <location>
        <begin position="752"/>
        <end position="772"/>
    </location>
</feature>